<proteinExistence type="predicted"/>
<dbReference type="Pfam" id="PF00226">
    <property type="entry name" value="DnaJ"/>
    <property type="match status" value="1"/>
</dbReference>
<name>A0A1E5VDG8_9POAL</name>
<dbReference type="InterPro" id="IPR024593">
    <property type="entry name" value="DUF3444"/>
</dbReference>
<reference evidence="2 3" key="1">
    <citation type="submission" date="2016-09" db="EMBL/GenBank/DDBJ databases">
        <title>The draft genome of Dichanthelium oligosanthes: A C3 panicoid grass species.</title>
        <authorList>
            <person name="Studer A.J."/>
            <person name="Schnable J.C."/>
            <person name="Brutnell T.P."/>
        </authorList>
    </citation>
    <scope>NUCLEOTIDE SEQUENCE [LARGE SCALE GENOMIC DNA]</scope>
    <source>
        <strain evidence="3">cv. Kellogg 1175</strain>
        <tissue evidence="2">Leaf</tissue>
    </source>
</reference>
<comment type="caution">
    <text evidence="2">The sequence shown here is derived from an EMBL/GenBank/DDBJ whole genome shotgun (WGS) entry which is preliminary data.</text>
</comment>
<dbReference type="AlphaFoldDB" id="A0A1E5VDG8"/>
<protein>
    <recommendedName>
        <fullName evidence="1">J domain-containing protein</fullName>
    </recommendedName>
</protein>
<dbReference type="OrthoDB" id="66964at2759"/>
<organism evidence="2 3">
    <name type="scientific">Dichanthelium oligosanthes</name>
    <dbReference type="NCBI Taxonomy" id="888268"/>
    <lineage>
        <taxon>Eukaryota</taxon>
        <taxon>Viridiplantae</taxon>
        <taxon>Streptophyta</taxon>
        <taxon>Embryophyta</taxon>
        <taxon>Tracheophyta</taxon>
        <taxon>Spermatophyta</taxon>
        <taxon>Magnoliopsida</taxon>
        <taxon>Liliopsida</taxon>
        <taxon>Poales</taxon>
        <taxon>Poaceae</taxon>
        <taxon>PACMAD clade</taxon>
        <taxon>Panicoideae</taxon>
        <taxon>Panicodae</taxon>
        <taxon>Paniceae</taxon>
        <taxon>Dichantheliinae</taxon>
        <taxon>Dichanthelium</taxon>
    </lineage>
</organism>
<accession>A0A1E5VDG8</accession>
<dbReference type="InterPro" id="IPR018253">
    <property type="entry name" value="DnaJ_domain_CS"/>
</dbReference>
<dbReference type="GO" id="GO:0005783">
    <property type="term" value="C:endoplasmic reticulum"/>
    <property type="evidence" value="ECO:0007669"/>
    <property type="project" value="UniProtKB-ARBA"/>
</dbReference>
<sequence length="716" mass="80889">MEEEALKAKQVAERKFHAHNIKGARRSAIKAHNLCPTLEGISQMISTLDVHLASQSKIDGESDWYRILSLTDWADEEEVKKQYRKLALQLHPDKNKSVGAEAAFKLISEAWSVLSDKSRKMLYDQRRRDHSAMNGTNGYACDMKANKRARKNSDAAAAASTTVEATTRPAGSDTFWTSCNCCRMQYEYLRIYLNHNLLCPNCHHAFMAVETGFPCNGTSSSFTWTTKVQQHKNHTTVDHSYQSASRTSSIPDPGHRAYQQENTYESYNNQSFQFNQYPKTTGVAANGYSTQALEKSKRKHEENYIYNYFSSGNEYPSGRGRHSKRRRNINNGYASVDCDGETLAATAGMTAVADAGRINGTSSGEKFRSAVSGRKANVLREIFQLDTRAALLEKAKAAVREKLQGLNISSSSHFSEKRKAERREKHVENNIKVNGILSDNPMNKCKKYSSKDADVEIPAADELNPEQKRALVSIDVPDPDFHDFDKDRTERAFGNDQVWATYDSEDGMPRLYAMVQKVISMKPFRIRMSFLNSKSNSELAPINWIASGFTKTCGDFRVGRYQITETVNIFSHRVSWSKGPRGIIRIIPKKGDTWAVYLNWSSDWNELTPDDVIYKYEIVEVIDDFTEEQGVNVIPLLKVAGFKAVFHRHTGPDVVRRIPKEELFRFSHRVPSRLLTGEERNNAPKGCHELDPAATPVDLLKVITDVKEDIVQGSSE</sequence>
<dbReference type="SMART" id="SM00271">
    <property type="entry name" value="DnaJ"/>
    <property type="match status" value="1"/>
</dbReference>
<keyword evidence="3" id="KW-1185">Reference proteome</keyword>
<dbReference type="Pfam" id="PF23551">
    <property type="entry name" value="Zn_ribbon_20"/>
    <property type="match status" value="1"/>
</dbReference>
<dbReference type="STRING" id="888268.A0A1E5VDG8"/>
<dbReference type="Pfam" id="PF11926">
    <property type="entry name" value="DUF3444"/>
    <property type="match status" value="1"/>
</dbReference>
<evidence type="ECO:0000313" key="3">
    <source>
        <dbReference type="Proteomes" id="UP000095767"/>
    </source>
</evidence>
<dbReference type="InterPro" id="IPR001623">
    <property type="entry name" value="DnaJ_domain"/>
</dbReference>
<dbReference type="PROSITE" id="PS50076">
    <property type="entry name" value="DNAJ_2"/>
    <property type="match status" value="1"/>
</dbReference>
<evidence type="ECO:0000259" key="1">
    <source>
        <dbReference type="PROSITE" id="PS50076"/>
    </source>
</evidence>
<dbReference type="PANTHER" id="PTHR44137">
    <property type="entry name" value="BNAC03G44070D PROTEIN"/>
    <property type="match status" value="1"/>
</dbReference>
<feature type="domain" description="J" evidence="1">
    <location>
        <begin position="63"/>
        <end position="127"/>
    </location>
</feature>
<gene>
    <name evidence="2" type="ORF">BAE44_0015927</name>
</gene>
<dbReference type="EMBL" id="LWDX02043645">
    <property type="protein sequence ID" value="OEL23054.1"/>
    <property type="molecule type" value="Genomic_DNA"/>
</dbReference>
<dbReference type="Proteomes" id="UP000095767">
    <property type="component" value="Unassembled WGS sequence"/>
</dbReference>
<dbReference type="InterPro" id="IPR056988">
    <property type="entry name" value="Zn_ribbon_pln"/>
</dbReference>
<dbReference type="PRINTS" id="PR00625">
    <property type="entry name" value="JDOMAIN"/>
</dbReference>
<dbReference type="PROSITE" id="PS00636">
    <property type="entry name" value="DNAJ_1"/>
    <property type="match status" value="1"/>
</dbReference>
<dbReference type="CDD" id="cd06257">
    <property type="entry name" value="DnaJ"/>
    <property type="match status" value="1"/>
</dbReference>
<dbReference type="Gene3D" id="1.10.287.110">
    <property type="entry name" value="DnaJ domain"/>
    <property type="match status" value="1"/>
</dbReference>
<dbReference type="SUPFAM" id="SSF46565">
    <property type="entry name" value="Chaperone J-domain"/>
    <property type="match status" value="1"/>
</dbReference>
<dbReference type="PANTHER" id="PTHR44137:SF60">
    <property type="entry name" value="OS02G0510000 PROTEIN"/>
    <property type="match status" value="1"/>
</dbReference>
<evidence type="ECO:0000313" key="2">
    <source>
        <dbReference type="EMBL" id="OEL23054.1"/>
    </source>
</evidence>
<dbReference type="InterPro" id="IPR036869">
    <property type="entry name" value="J_dom_sf"/>
</dbReference>